<dbReference type="Proteomes" id="UP000821845">
    <property type="component" value="Chromosome 8"/>
</dbReference>
<organism evidence="1 2">
    <name type="scientific">Hyalomma asiaticum</name>
    <name type="common">Tick</name>
    <dbReference type="NCBI Taxonomy" id="266040"/>
    <lineage>
        <taxon>Eukaryota</taxon>
        <taxon>Metazoa</taxon>
        <taxon>Ecdysozoa</taxon>
        <taxon>Arthropoda</taxon>
        <taxon>Chelicerata</taxon>
        <taxon>Arachnida</taxon>
        <taxon>Acari</taxon>
        <taxon>Parasitiformes</taxon>
        <taxon>Ixodida</taxon>
        <taxon>Ixodoidea</taxon>
        <taxon>Ixodidae</taxon>
        <taxon>Hyalomminae</taxon>
        <taxon>Hyalomma</taxon>
    </lineage>
</organism>
<accession>A0ACB7RPP6</accession>
<proteinExistence type="predicted"/>
<sequence length="341" mass="36424">MSEAKATSKHGESKHDGVKLEKGAEIKQQDVKNVEAVFLGACVVDLISYADRFPAPGETLIGNDFVMGHGGKGANSCVMAARMGLACGMIAKVGSDKIGKDYLQYLRDIKVNTDHVKPAEARANNATANIIVTKKGHNCIVYVPGAAALLLPQDVQDAEQMIKNAKVLVALYECSRQTMLEALKIARKHSVTTYVNAAPFDPSMTDEVYKLTDILCVNETEASKLTGLKVGTKAECQAAANALLAKGCHTVIITVGDQGAYFCNSADHMLVHVPAEKVDVEDTTGAGDAFNGAFAYHYVRHRDAPLADTVKKACDVATITVQSPGTQLSYPERADIPESLL</sequence>
<gene>
    <name evidence="1" type="ORF">HPB50_020864</name>
</gene>
<evidence type="ECO:0000313" key="2">
    <source>
        <dbReference type="Proteomes" id="UP000821845"/>
    </source>
</evidence>
<dbReference type="EMBL" id="CM023488">
    <property type="protein sequence ID" value="KAH6924631.1"/>
    <property type="molecule type" value="Genomic_DNA"/>
</dbReference>
<evidence type="ECO:0000313" key="1">
    <source>
        <dbReference type="EMBL" id="KAH6924631.1"/>
    </source>
</evidence>
<protein>
    <submittedName>
        <fullName evidence="1">Uncharacterized protein</fullName>
    </submittedName>
</protein>
<name>A0ACB7RPP6_HYAAI</name>
<comment type="caution">
    <text evidence="1">The sequence shown here is derived from an EMBL/GenBank/DDBJ whole genome shotgun (WGS) entry which is preliminary data.</text>
</comment>
<keyword evidence="2" id="KW-1185">Reference proteome</keyword>
<reference evidence="1" key="1">
    <citation type="submission" date="2020-05" db="EMBL/GenBank/DDBJ databases">
        <title>Large-scale comparative analyses of tick genomes elucidate their genetic diversity and vector capacities.</title>
        <authorList>
            <person name="Jia N."/>
            <person name="Wang J."/>
            <person name="Shi W."/>
            <person name="Du L."/>
            <person name="Sun Y."/>
            <person name="Zhan W."/>
            <person name="Jiang J."/>
            <person name="Wang Q."/>
            <person name="Zhang B."/>
            <person name="Ji P."/>
            <person name="Sakyi L.B."/>
            <person name="Cui X."/>
            <person name="Yuan T."/>
            <person name="Jiang B."/>
            <person name="Yang W."/>
            <person name="Lam T.T.-Y."/>
            <person name="Chang Q."/>
            <person name="Ding S."/>
            <person name="Wang X."/>
            <person name="Zhu J."/>
            <person name="Ruan X."/>
            <person name="Zhao L."/>
            <person name="Wei J."/>
            <person name="Que T."/>
            <person name="Du C."/>
            <person name="Cheng J."/>
            <person name="Dai P."/>
            <person name="Han X."/>
            <person name="Huang E."/>
            <person name="Gao Y."/>
            <person name="Liu J."/>
            <person name="Shao H."/>
            <person name="Ye R."/>
            <person name="Li L."/>
            <person name="Wei W."/>
            <person name="Wang X."/>
            <person name="Wang C."/>
            <person name="Yang T."/>
            <person name="Huo Q."/>
            <person name="Li W."/>
            <person name="Guo W."/>
            <person name="Chen H."/>
            <person name="Zhou L."/>
            <person name="Ni X."/>
            <person name="Tian J."/>
            <person name="Zhou Y."/>
            <person name="Sheng Y."/>
            <person name="Liu T."/>
            <person name="Pan Y."/>
            <person name="Xia L."/>
            <person name="Li J."/>
            <person name="Zhao F."/>
            <person name="Cao W."/>
        </authorList>
    </citation>
    <scope>NUCLEOTIDE SEQUENCE</scope>
    <source>
        <strain evidence="1">Hyas-2018</strain>
    </source>
</reference>